<evidence type="ECO:0000313" key="3">
    <source>
        <dbReference type="Proteomes" id="UP000801492"/>
    </source>
</evidence>
<comment type="caution">
    <text evidence="2">The sequence shown here is derived from an EMBL/GenBank/DDBJ whole genome shotgun (WGS) entry which is preliminary data.</text>
</comment>
<dbReference type="GO" id="GO:0015074">
    <property type="term" value="P:DNA integration"/>
    <property type="evidence" value="ECO:0007669"/>
    <property type="project" value="InterPro"/>
</dbReference>
<evidence type="ECO:0000313" key="2">
    <source>
        <dbReference type="EMBL" id="KAF2878682.1"/>
    </source>
</evidence>
<keyword evidence="1" id="KW-0233">DNA recombination</keyword>
<organism evidence="2 3">
    <name type="scientific">Ignelater luminosus</name>
    <name type="common">Cucubano</name>
    <name type="synonym">Pyrophorus luminosus</name>
    <dbReference type="NCBI Taxonomy" id="2038154"/>
    <lineage>
        <taxon>Eukaryota</taxon>
        <taxon>Metazoa</taxon>
        <taxon>Ecdysozoa</taxon>
        <taxon>Arthropoda</taxon>
        <taxon>Hexapoda</taxon>
        <taxon>Insecta</taxon>
        <taxon>Pterygota</taxon>
        <taxon>Neoptera</taxon>
        <taxon>Endopterygota</taxon>
        <taxon>Coleoptera</taxon>
        <taxon>Polyphaga</taxon>
        <taxon>Elateriformia</taxon>
        <taxon>Elateroidea</taxon>
        <taxon>Elateridae</taxon>
        <taxon>Agrypninae</taxon>
        <taxon>Pyrophorini</taxon>
        <taxon>Ignelater</taxon>
    </lineage>
</organism>
<accession>A0A8K0FWW3</accession>
<protein>
    <submittedName>
        <fullName evidence="2">Uncharacterized protein</fullName>
    </submittedName>
</protein>
<proteinExistence type="predicted"/>
<dbReference type="AlphaFoldDB" id="A0A8K0FWW3"/>
<dbReference type="Gene3D" id="1.10.443.10">
    <property type="entry name" value="Intergrase catalytic core"/>
    <property type="match status" value="1"/>
</dbReference>
<dbReference type="SUPFAM" id="SSF56349">
    <property type="entry name" value="DNA breaking-rejoining enzymes"/>
    <property type="match status" value="1"/>
</dbReference>
<dbReference type="Proteomes" id="UP000801492">
    <property type="component" value="Unassembled WGS sequence"/>
</dbReference>
<dbReference type="EMBL" id="VTPC01091307">
    <property type="protein sequence ID" value="KAF2878682.1"/>
    <property type="molecule type" value="Genomic_DNA"/>
</dbReference>
<dbReference type="InterPro" id="IPR011010">
    <property type="entry name" value="DNA_brk_join_enz"/>
</dbReference>
<dbReference type="GO" id="GO:0003677">
    <property type="term" value="F:DNA binding"/>
    <property type="evidence" value="ECO:0007669"/>
    <property type="project" value="InterPro"/>
</dbReference>
<dbReference type="OrthoDB" id="6783620at2759"/>
<gene>
    <name evidence="2" type="ORF">ILUMI_27490</name>
</gene>
<name>A0A8K0FWW3_IGNLU</name>
<reference evidence="2" key="1">
    <citation type="submission" date="2019-08" db="EMBL/GenBank/DDBJ databases">
        <title>The genome of the North American firefly Photinus pyralis.</title>
        <authorList>
            <consortium name="Photinus pyralis genome working group"/>
            <person name="Fallon T.R."/>
            <person name="Sander Lower S.E."/>
            <person name="Weng J.-K."/>
        </authorList>
    </citation>
    <scope>NUCLEOTIDE SEQUENCE</scope>
    <source>
        <strain evidence="2">TRF0915ILg1</strain>
        <tissue evidence="2">Whole body</tissue>
    </source>
</reference>
<sequence>MRVKLPVIAQACDRTGVSDRNAAVLVNAALKDMEILTKEESSKVIDRNKIRRMTVRSRDNLRKEIQKEPFQAYGLRFERPAAEKRFFLKYINGCCTNQVVGINTFGRLPSMIARYLNLKDPYLFTGHCFQCSSATLLANAGADLLRLKQYGGQKSSTVAEGYIDDSLTNKIETSKILEPSETGRIKPSSSVDRGRPRNVLQPQVKENILNSSDNDPSLSTQSAIQMHNVCHNSIHKTLIENGLHLYQLQKV</sequence>
<dbReference type="InterPro" id="IPR013762">
    <property type="entry name" value="Integrase-like_cat_sf"/>
</dbReference>
<keyword evidence="3" id="KW-1185">Reference proteome</keyword>
<dbReference type="GO" id="GO:0006310">
    <property type="term" value="P:DNA recombination"/>
    <property type="evidence" value="ECO:0007669"/>
    <property type="project" value="UniProtKB-KW"/>
</dbReference>
<evidence type="ECO:0000256" key="1">
    <source>
        <dbReference type="ARBA" id="ARBA00023172"/>
    </source>
</evidence>